<dbReference type="OrthoDB" id="9809785at2"/>
<keyword evidence="2" id="KW-1003">Cell membrane</keyword>
<feature type="transmembrane region" description="Helical" evidence="6">
    <location>
        <begin position="201"/>
        <end position="219"/>
    </location>
</feature>
<dbReference type="PANTHER" id="PTHR47089">
    <property type="entry name" value="ABC TRANSPORTER, PERMEASE PROTEIN"/>
    <property type="match status" value="1"/>
</dbReference>
<comment type="subcellular location">
    <subcellularLocation>
        <location evidence="1">Cell membrane</location>
        <topology evidence="1">Multi-pass membrane protein</topology>
    </subcellularLocation>
</comment>
<feature type="transmembrane region" description="Helical" evidence="6">
    <location>
        <begin position="151"/>
        <end position="173"/>
    </location>
</feature>
<protein>
    <submittedName>
        <fullName evidence="7">ABC transporter permease</fullName>
    </submittedName>
    <submittedName>
        <fullName evidence="8">Simple sugar transport system permease protein</fullName>
    </submittedName>
</protein>
<evidence type="ECO:0000256" key="4">
    <source>
        <dbReference type="ARBA" id="ARBA00022989"/>
    </source>
</evidence>
<dbReference type="EMBL" id="VLKW01000014">
    <property type="protein sequence ID" value="TWI42518.1"/>
    <property type="molecule type" value="Genomic_DNA"/>
</dbReference>
<keyword evidence="3 6" id="KW-0812">Transmembrane</keyword>
<proteinExistence type="predicted"/>
<dbReference type="EMBL" id="CP046904">
    <property type="protein sequence ID" value="QGZ42112.1"/>
    <property type="molecule type" value="Genomic_DNA"/>
</dbReference>
<name>A0A562PDN8_9BURK</name>
<dbReference type="Proteomes" id="UP000315112">
    <property type="component" value="Unassembled WGS sequence"/>
</dbReference>
<dbReference type="InterPro" id="IPR001851">
    <property type="entry name" value="ABC_transp_permease"/>
</dbReference>
<keyword evidence="8" id="KW-0762">Sugar transport</keyword>
<evidence type="ECO:0000256" key="1">
    <source>
        <dbReference type="ARBA" id="ARBA00004651"/>
    </source>
</evidence>
<evidence type="ECO:0000313" key="7">
    <source>
        <dbReference type="EMBL" id="QGZ42112.1"/>
    </source>
</evidence>
<keyword evidence="4 6" id="KW-1133">Transmembrane helix</keyword>
<evidence type="ECO:0000256" key="6">
    <source>
        <dbReference type="SAM" id="Phobius"/>
    </source>
</evidence>
<accession>A0A562PDN8</accession>
<organism evidence="8 9">
    <name type="scientific">Pseudoduganella flava</name>
    <dbReference type="NCBI Taxonomy" id="871742"/>
    <lineage>
        <taxon>Bacteria</taxon>
        <taxon>Pseudomonadati</taxon>
        <taxon>Pseudomonadota</taxon>
        <taxon>Betaproteobacteria</taxon>
        <taxon>Burkholderiales</taxon>
        <taxon>Oxalobacteraceae</taxon>
        <taxon>Telluria group</taxon>
        <taxon>Pseudoduganella</taxon>
    </lineage>
</organism>
<evidence type="ECO:0000256" key="2">
    <source>
        <dbReference type="ARBA" id="ARBA00022475"/>
    </source>
</evidence>
<reference evidence="7 10" key="3">
    <citation type="submission" date="2019-12" db="EMBL/GenBank/DDBJ databases">
        <title>Draft Genome Sequences of Six Type Strains of the Genus Massilia.</title>
        <authorList>
            <person name="Miess H."/>
            <person name="Frediansyah A."/>
            <person name="Goeker M."/>
            <person name="Gross H."/>
        </authorList>
    </citation>
    <scope>NUCLEOTIDE SEQUENCE [LARGE SCALE GENOMIC DNA]</scope>
    <source>
        <strain evidence="7 10">DSM 26639</strain>
    </source>
</reference>
<evidence type="ECO:0000256" key="5">
    <source>
        <dbReference type="ARBA" id="ARBA00023136"/>
    </source>
</evidence>
<dbReference type="GO" id="GO:0005886">
    <property type="term" value="C:plasma membrane"/>
    <property type="evidence" value="ECO:0007669"/>
    <property type="project" value="UniProtKB-SubCell"/>
</dbReference>
<feature type="transmembrane region" description="Helical" evidence="6">
    <location>
        <begin position="62"/>
        <end position="84"/>
    </location>
</feature>
<dbReference type="CDD" id="cd06580">
    <property type="entry name" value="TM_PBP1_transp_TpRbsC_like"/>
    <property type="match status" value="1"/>
</dbReference>
<dbReference type="PANTHER" id="PTHR47089:SF1">
    <property type="entry name" value="GUANOSINE ABC TRANSPORTER PERMEASE PROTEIN NUPP"/>
    <property type="match status" value="1"/>
</dbReference>
<keyword evidence="8" id="KW-0813">Transport</keyword>
<dbReference type="GO" id="GO:0022857">
    <property type="term" value="F:transmembrane transporter activity"/>
    <property type="evidence" value="ECO:0007669"/>
    <property type="project" value="InterPro"/>
</dbReference>
<dbReference type="AlphaFoldDB" id="A0A562PDN8"/>
<evidence type="ECO:0000313" key="10">
    <source>
        <dbReference type="Proteomes" id="UP000437862"/>
    </source>
</evidence>
<reference evidence="8 9" key="1">
    <citation type="journal article" date="2015" name="Stand. Genomic Sci.">
        <title>Genomic Encyclopedia of Bacterial and Archaeal Type Strains, Phase III: the genomes of soil and plant-associated and newly described type strains.</title>
        <authorList>
            <person name="Whitman W.B."/>
            <person name="Woyke T."/>
            <person name="Klenk H.P."/>
            <person name="Zhou Y."/>
            <person name="Lilburn T.G."/>
            <person name="Beck B.J."/>
            <person name="De Vos P."/>
            <person name="Vandamme P."/>
            <person name="Eisen J.A."/>
            <person name="Garrity G."/>
            <person name="Hugenholtz P."/>
            <person name="Kyrpides N.C."/>
        </authorList>
    </citation>
    <scope>NUCLEOTIDE SEQUENCE [LARGE SCALE GENOMIC DNA]</scope>
    <source>
        <strain evidence="8 9">CGMCC 1.10685</strain>
    </source>
</reference>
<evidence type="ECO:0000313" key="9">
    <source>
        <dbReference type="Proteomes" id="UP000315112"/>
    </source>
</evidence>
<reference evidence="8" key="2">
    <citation type="submission" date="2019-07" db="EMBL/GenBank/DDBJ databases">
        <authorList>
            <person name="Whitman W."/>
            <person name="Huntemann M."/>
            <person name="Clum A."/>
            <person name="Pillay M."/>
            <person name="Palaniappan K."/>
            <person name="Varghese N."/>
            <person name="Mikhailova N."/>
            <person name="Stamatis D."/>
            <person name="Reddy T."/>
            <person name="Daum C."/>
            <person name="Shapiro N."/>
            <person name="Ivanova N."/>
            <person name="Kyrpides N."/>
            <person name="Woyke T."/>
        </authorList>
    </citation>
    <scope>NUCLEOTIDE SEQUENCE</scope>
    <source>
        <strain evidence="8">CGMCC 1.10685</strain>
    </source>
</reference>
<dbReference type="Proteomes" id="UP000437862">
    <property type="component" value="Chromosome"/>
</dbReference>
<feature type="transmembrane region" description="Helical" evidence="6">
    <location>
        <begin position="248"/>
        <end position="268"/>
    </location>
</feature>
<feature type="transmembrane region" description="Helical" evidence="6">
    <location>
        <begin position="323"/>
        <end position="342"/>
    </location>
</feature>
<gene>
    <name evidence="7" type="ORF">GO485_25755</name>
    <name evidence="8" type="ORF">IP92_05494</name>
</gene>
<dbReference type="RefSeq" id="WP_145881358.1">
    <property type="nucleotide sequence ID" value="NZ_CP046904.1"/>
</dbReference>
<sequence>MNHWLPGPEARRTCAAVAVALLAGLALIACVSREPLRAWLILLTGPLPELRADADGWHWHRLVRFGTVLEDTVSLTFLGLAVLLPLRARQFALGADGQMFLGALAACAISLAVGGPAWLVLPLACAAAMVAGALWGGVTGVLKLRWGANELVVSLMLNLIAVEFYRLAVLRWLRDPTAGFQATPALPDAATLAPLLANTNVTWMLLAAPLAAYATVVLLQRTTLGYEIRVTGSAPAFAAQFGLPVRRALLLSMMLGGAWAGLAGFHLGNALLKRLPVDLTPGLGLEGLLVALLARHEPRAIVGAALFYAWLRAGGQAMERSTDVSREIAIVIQALVILLVVARRWPLPARLRGLFAGAAR</sequence>
<evidence type="ECO:0000313" key="8">
    <source>
        <dbReference type="EMBL" id="TWI42518.1"/>
    </source>
</evidence>
<evidence type="ECO:0000256" key="3">
    <source>
        <dbReference type="ARBA" id="ARBA00022692"/>
    </source>
</evidence>
<keyword evidence="5 6" id="KW-0472">Membrane</keyword>
<feature type="transmembrane region" description="Helical" evidence="6">
    <location>
        <begin position="91"/>
        <end position="113"/>
    </location>
</feature>
<dbReference type="Pfam" id="PF02653">
    <property type="entry name" value="BPD_transp_2"/>
    <property type="match status" value="1"/>
</dbReference>
<keyword evidence="10" id="KW-1185">Reference proteome</keyword>
<feature type="transmembrane region" description="Helical" evidence="6">
    <location>
        <begin position="119"/>
        <end position="144"/>
    </location>
</feature>